<protein>
    <recommendedName>
        <fullName evidence="7">T9SS type A sorting domain-containing protein</fullName>
    </recommendedName>
</protein>
<dbReference type="Gene3D" id="2.80.10.50">
    <property type="match status" value="1"/>
</dbReference>
<feature type="domain" description="Glucose/Sorbosone dehydrogenase" evidence="2">
    <location>
        <begin position="40"/>
        <end position="401"/>
    </location>
</feature>
<dbReference type="InterPro" id="IPR011043">
    <property type="entry name" value="Gal_Oxase/kelch_b-propeller"/>
</dbReference>
<evidence type="ECO:0008006" key="7">
    <source>
        <dbReference type="Google" id="ProtNLM"/>
    </source>
</evidence>
<dbReference type="SUPFAM" id="SSF50965">
    <property type="entry name" value="Galactose oxidase, central domain"/>
    <property type="match status" value="2"/>
</dbReference>
<evidence type="ECO:0000259" key="2">
    <source>
        <dbReference type="Pfam" id="PF07995"/>
    </source>
</evidence>
<sequence length="1003" mass="107310">MRRTYYLYLLLFLFGGYFSSLTAQDSINYETAFPALSFRFPVEIQHAGDGSDRLFVVEQAGTIRVFANRQDVQSAATFLDVTDVVSFSAGQEIGLLGLAFHPQFTTNGYFYIYHTRKSSVADVNVELVLARYQVSADDPNRADPSSRLEIFSFDKNQRNSNHNGGKIAFGPDGYLYASLGDGGGGGDPQQNAQDLGTIFGSILRIDVDVDGNNPLETNPATPNGNYEIPSDNPRVGQSGLDELYAWGIRNTWKFSFDEATGRLWGGDVGQGSFEEINLIEAGGNYGWNRFEANSTFSSSATLATNPDTKPVYAYDHDDGDVSITLGYVYRGPLQNPAIQGKLIFGDYVSGRVWALDYAAGSGTATAQLLFRTRDGERVSSFGLDEAGALYFSGYDQQTQLFRIVDENDPAPTATAVDGIGDWQSLGEGVAGTVDAVVSNGSNIYAAGSFETAGGSSAGNIAVYSDADGWRSLSTGSNGRISALALGSDGRLYAGGNFTTIGGTTAQHIAVWDGSSWAALGAGTDGAVLALGISPEGEVFAGGTFVTAGGITANNIARWDGNWSALTDSGTGVPGTNNEVRSIAFDEENTVYIGGNFASAGDRPANRIATFDGSNWGSLGSGTSGFVQAIAVTGSSVYIGGNFATAGEQTVNRIARWDRTTDQWQAIGQGVSDNVNALVHDGTHLYAGGNFETATLADGTRYIVRNIARWSAELEWEALGPDKDVGTDTRVNAISLPETGGLVVGGSFEVAGSTTAPGIARWTIGDIVDGAVYELEPQHDTKLRLHVRGSRTRNGTEVDGIARTGNSNQQWTFIEVDAGVYELAPVHAPTKRLDVQGADEGTNASLIIWDRHGRANQRWKVLPVGDGTYRFSPGHAPDKRLDIDYLGGMRRGLSRTLDSGNSQRWRLIPVPQAQASAPVVQSASETQRAPAIQLYPNPVTDQLTVESPYAHQLSLHDISGRTVYQRDYPEGIHRVNVNDLSHGVYIVRLVASGQRPVSRRIVVE</sequence>
<feature type="domain" description="Ricin B lectin" evidence="3">
    <location>
        <begin position="807"/>
        <end position="883"/>
    </location>
</feature>
<dbReference type="NCBIfam" id="TIGR04183">
    <property type="entry name" value="Por_Secre_tail"/>
    <property type="match status" value="1"/>
</dbReference>
<dbReference type="CDD" id="cd00161">
    <property type="entry name" value="beta-trefoil_Ricin-like"/>
    <property type="match status" value="1"/>
</dbReference>
<dbReference type="SUPFAM" id="SSF50952">
    <property type="entry name" value="Soluble quinoprotein glucose dehydrogenase"/>
    <property type="match status" value="1"/>
</dbReference>
<dbReference type="SUPFAM" id="SSF50370">
    <property type="entry name" value="Ricin B-like lectins"/>
    <property type="match status" value="1"/>
</dbReference>
<dbReference type="Pfam" id="PF14200">
    <property type="entry name" value="RicinB_lectin_2"/>
    <property type="match status" value="1"/>
</dbReference>
<comment type="caution">
    <text evidence="5">The sequence shown here is derived from an EMBL/GenBank/DDBJ whole genome shotgun (WGS) entry which is preliminary data.</text>
</comment>
<dbReference type="RefSeq" id="WP_238748956.1">
    <property type="nucleotide sequence ID" value="NZ_CAKLPZ010000001.1"/>
</dbReference>
<dbReference type="InterPro" id="IPR011042">
    <property type="entry name" value="6-blade_b-propeller_TolB-like"/>
</dbReference>
<dbReference type="EMBL" id="CAKLPZ010000001">
    <property type="protein sequence ID" value="CAH0998702.1"/>
    <property type="molecule type" value="Genomic_DNA"/>
</dbReference>
<dbReference type="InterPro" id="IPR015943">
    <property type="entry name" value="WD40/YVTN_repeat-like_dom_sf"/>
</dbReference>
<dbReference type="Gene3D" id="2.130.10.10">
    <property type="entry name" value="YVTN repeat-like/Quinoprotein amine dehydrogenase"/>
    <property type="match status" value="1"/>
</dbReference>
<reference evidence="5" key="1">
    <citation type="submission" date="2021-12" db="EMBL/GenBank/DDBJ databases">
        <authorList>
            <person name="Rodrigo-Torres L."/>
            <person name="Arahal R. D."/>
            <person name="Lucena T."/>
        </authorList>
    </citation>
    <scope>NUCLEOTIDE SEQUENCE</scope>
    <source>
        <strain evidence="5">CECT 8419</strain>
    </source>
</reference>
<feature type="compositionally biased region" description="Polar residues" evidence="1">
    <location>
        <begin position="214"/>
        <end position="224"/>
    </location>
</feature>
<evidence type="ECO:0000313" key="5">
    <source>
        <dbReference type="EMBL" id="CAH0998702.1"/>
    </source>
</evidence>
<organism evidence="5 6">
    <name type="scientific">Neolewinella maritima</name>
    <dbReference type="NCBI Taxonomy" id="1383882"/>
    <lineage>
        <taxon>Bacteria</taxon>
        <taxon>Pseudomonadati</taxon>
        <taxon>Bacteroidota</taxon>
        <taxon>Saprospiria</taxon>
        <taxon>Saprospirales</taxon>
        <taxon>Lewinellaceae</taxon>
        <taxon>Neolewinella</taxon>
    </lineage>
</organism>
<evidence type="ECO:0000259" key="4">
    <source>
        <dbReference type="Pfam" id="PF18962"/>
    </source>
</evidence>
<dbReference type="Gene3D" id="2.120.10.30">
    <property type="entry name" value="TolB, C-terminal domain"/>
    <property type="match status" value="1"/>
</dbReference>
<keyword evidence="6" id="KW-1185">Reference proteome</keyword>
<dbReference type="Pfam" id="PF18962">
    <property type="entry name" value="Por_Secre_tail"/>
    <property type="match status" value="1"/>
</dbReference>
<evidence type="ECO:0000256" key="1">
    <source>
        <dbReference type="SAM" id="MobiDB-lite"/>
    </source>
</evidence>
<dbReference type="InterPro" id="IPR012938">
    <property type="entry name" value="Glc/Sorbosone_DH"/>
</dbReference>
<dbReference type="Proteomes" id="UP000837803">
    <property type="component" value="Unassembled WGS sequence"/>
</dbReference>
<feature type="region of interest" description="Disordered" evidence="1">
    <location>
        <begin position="210"/>
        <end position="233"/>
    </location>
</feature>
<accession>A0ABM9AX04</accession>
<dbReference type="PANTHER" id="PTHR19328:SF75">
    <property type="entry name" value="ALDOSE SUGAR DEHYDROGENASE YLII"/>
    <property type="match status" value="1"/>
</dbReference>
<dbReference type="InterPro" id="IPR000772">
    <property type="entry name" value="Ricin_B_lectin"/>
</dbReference>
<proteinExistence type="predicted"/>
<evidence type="ECO:0000259" key="3">
    <source>
        <dbReference type="Pfam" id="PF14200"/>
    </source>
</evidence>
<dbReference type="PROSITE" id="PS50231">
    <property type="entry name" value="RICIN_B_LECTIN"/>
    <property type="match status" value="1"/>
</dbReference>
<evidence type="ECO:0000313" key="6">
    <source>
        <dbReference type="Proteomes" id="UP000837803"/>
    </source>
</evidence>
<dbReference type="InterPro" id="IPR035992">
    <property type="entry name" value="Ricin_B-like_lectins"/>
</dbReference>
<gene>
    <name evidence="5" type="ORF">LEM8419_00048</name>
</gene>
<name>A0ABM9AX04_9BACT</name>
<dbReference type="InterPro" id="IPR011041">
    <property type="entry name" value="Quinoprot_gluc/sorb_DH_b-prop"/>
</dbReference>
<dbReference type="Pfam" id="PF07995">
    <property type="entry name" value="GSDH"/>
    <property type="match status" value="1"/>
</dbReference>
<feature type="domain" description="Secretion system C-terminal sorting" evidence="4">
    <location>
        <begin position="933"/>
        <end position="1001"/>
    </location>
</feature>
<dbReference type="InterPro" id="IPR026444">
    <property type="entry name" value="Secre_tail"/>
</dbReference>
<dbReference type="PANTHER" id="PTHR19328">
    <property type="entry name" value="HEDGEHOG-INTERACTING PROTEIN"/>
    <property type="match status" value="1"/>
</dbReference>